<accession>A0A7M7JQG6</accession>
<keyword evidence="11" id="KW-0675">Receptor</keyword>
<dbReference type="OMA" id="CECWTAD"/>
<dbReference type="PROSITE" id="PS00109">
    <property type="entry name" value="PROTEIN_KINASE_TYR"/>
    <property type="match status" value="1"/>
</dbReference>
<dbReference type="Gene3D" id="3.30.200.20">
    <property type="entry name" value="Phosphorylase Kinase, domain 1"/>
    <property type="match status" value="1"/>
</dbReference>
<comment type="subcellular location">
    <subcellularLocation>
        <location evidence="1">Cell membrane</location>
        <topology evidence="1">Single-pass membrane protein</topology>
    </subcellularLocation>
</comment>
<dbReference type="InterPro" id="IPR011009">
    <property type="entry name" value="Kinase-like_dom_sf"/>
</dbReference>
<feature type="domain" description="WIF" evidence="17">
    <location>
        <begin position="80"/>
        <end position="222"/>
    </location>
</feature>
<dbReference type="OrthoDB" id="6071166at2759"/>
<keyword evidence="8" id="KW-1133">Transmembrane helix</keyword>
<evidence type="ECO:0000256" key="8">
    <source>
        <dbReference type="ARBA" id="ARBA00022989"/>
    </source>
</evidence>
<evidence type="ECO:0000256" key="5">
    <source>
        <dbReference type="ARBA" id="ARBA00022741"/>
    </source>
</evidence>
<dbReference type="SMART" id="SM00469">
    <property type="entry name" value="WIF"/>
    <property type="match status" value="1"/>
</dbReference>
<dbReference type="SUPFAM" id="SSF56112">
    <property type="entry name" value="Protein kinase-like (PK-like)"/>
    <property type="match status" value="1"/>
</dbReference>
<evidence type="ECO:0000256" key="9">
    <source>
        <dbReference type="ARBA" id="ARBA00023136"/>
    </source>
</evidence>
<keyword evidence="19" id="KW-1185">Reference proteome</keyword>
<evidence type="ECO:0000256" key="15">
    <source>
        <dbReference type="SAM" id="SignalP"/>
    </source>
</evidence>
<dbReference type="KEGG" id="vde:111245483"/>
<dbReference type="GO" id="GO:0043235">
    <property type="term" value="C:receptor complex"/>
    <property type="evidence" value="ECO:0007669"/>
    <property type="project" value="TreeGrafter"/>
</dbReference>
<evidence type="ECO:0000256" key="7">
    <source>
        <dbReference type="ARBA" id="ARBA00022840"/>
    </source>
</evidence>
<keyword evidence="12" id="KW-0325">Glycoprotein</keyword>
<dbReference type="Gene3D" id="1.10.510.10">
    <property type="entry name" value="Transferase(Phosphotransferase) domain 1"/>
    <property type="match status" value="1"/>
</dbReference>
<dbReference type="FunCoup" id="A0A7M7JQG6">
    <property type="interactions" value="253"/>
</dbReference>
<keyword evidence="6" id="KW-0418">Kinase</keyword>
<dbReference type="GO" id="GO:0007169">
    <property type="term" value="P:cell surface receptor protein tyrosine kinase signaling pathway"/>
    <property type="evidence" value="ECO:0007669"/>
    <property type="project" value="TreeGrafter"/>
</dbReference>
<comment type="catalytic activity">
    <reaction evidence="13">
        <text>L-tyrosyl-[protein] + ATP = O-phospho-L-tyrosyl-[protein] + ADP + H(+)</text>
        <dbReference type="Rhea" id="RHEA:10596"/>
        <dbReference type="Rhea" id="RHEA-COMP:10136"/>
        <dbReference type="Rhea" id="RHEA-COMP:20101"/>
        <dbReference type="ChEBI" id="CHEBI:15378"/>
        <dbReference type="ChEBI" id="CHEBI:30616"/>
        <dbReference type="ChEBI" id="CHEBI:46858"/>
        <dbReference type="ChEBI" id="CHEBI:61978"/>
        <dbReference type="ChEBI" id="CHEBI:456216"/>
        <dbReference type="EC" id="2.7.10.1"/>
    </reaction>
</comment>
<dbReference type="InterPro" id="IPR050122">
    <property type="entry name" value="RTK"/>
</dbReference>
<keyword evidence="5" id="KW-0547">Nucleotide-binding</keyword>
<evidence type="ECO:0000256" key="10">
    <source>
        <dbReference type="ARBA" id="ARBA00023137"/>
    </source>
</evidence>
<evidence type="ECO:0008006" key="20">
    <source>
        <dbReference type="Google" id="ProtNLM"/>
    </source>
</evidence>
<keyword evidence="3" id="KW-0812">Transmembrane</keyword>
<dbReference type="GO" id="GO:0004714">
    <property type="term" value="F:transmembrane receptor protein tyrosine kinase activity"/>
    <property type="evidence" value="ECO:0007669"/>
    <property type="project" value="UniProtKB-EC"/>
</dbReference>
<dbReference type="InterPro" id="IPR003306">
    <property type="entry name" value="WIF"/>
</dbReference>
<dbReference type="GO" id="GO:0010976">
    <property type="term" value="P:positive regulation of neuron projection development"/>
    <property type="evidence" value="ECO:0007669"/>
    <property type="project" value="TreeGrafter"/>
</dbReference>
<dbReference type="Pfam" id="PF07714">
    <property type="entry name" value="PK_Tyr_Ser-Thr"/>
    <property type="match status" value="1"/>
</dbReference>
<dbReference type="GO" id="GO:0050793">
    <property type="term" value="P:regulation of developmental process"/>
    <property type="evidence" value="ECO:0007669"/>
    <property type="project" value="UniProtKB-ARBA"/>
</dbReference>
<dbReference type="GO" id="GO:0005886">
    <property type="term" value="C:plasma membrane"/>
    <property type="evidence" value="ECO:0007669"/>
    <property type="project" value="UniProtKB-SubCell"/>
</dbReference>
<organism evidence="18 19">
    <name type="scientific">Varroa destructor</name>
    <name type="common">Honeybee mite</name>
    <dbReference type="NCBI Taxonomy" id="109461"/>
    <lineage>
        <taxon>Eukaryota</taxon>
        <taxon>Metazoa</taxon>
        <taxon>Ecdysozoa</taxon>
        <taxon>Arthropoda</taxon>
        <taxon>Chelicerata</taxon>
        <taxon>Arachnida</taxon>
        <taxon>Acari</taxon>
        <taxon>Parasitiformes</taxon>
        <taxon>Mesostigmata</taxon>
        <taxon>Gamasina</taxon>
        <taxon>Dermanyssoidea</taxon>
        <taxon>Varroidae</taxon>
        <taxon>Varroa</taxon>
    </lineage>
</organism>
<dbReference type="EnsemblMetazoa" id="XM_022793893">
    <property type="protein sequence ID" value="XP_022649628"/>
    <property type="gene ID" value="LOC111245483"/>
</dbReference>
<evidence type="ECO:0000256" key="11">
    <source>
        <dbReference type="ARBA" id="ARBA00023170"/>
    </source>
</evidence>
<dbReference type="GeneID" id="111245483"/>
<dbReference type="GO" id="GO:0051897">
    <property type="term" value="P:positive regulation of phosphatidylinositol 3-kinase/protein kinase B signal transduction"/>
    <property type="evidence" value="ECO:0007669"/>
    <property type="project" value="TreeGrafter"/>
</dbReference>
<evidence type="ECO:0000256" key="6">
    <source>
        <dbReference type="ARBA" id="ARBA00022777"/>
    </source>
</evidence>
<evidence type="ECO:0000256" key="1">
    <source>
        <dbReference type="ARBA" id="ARBA00004162"/>
    </source>
</evidence>
<dbReference type="InParanoid" id="A0A7M7JQG6"/>
<evidence type="ECO:0000313" key="19">
    <source>
        <dbReference type="Proteomes" id="UP000594260"/>
    </source>
</evidence>
<dbReference type="Proteomes" id="UP000594260">
    <property type="component" value="Unplaced"/>
</dbReference>
<evidence type="ECO:0000256" key="4">
    <source>
        <dbReference type="ARBA" id="ARBA00022729"/>
    </source>
</evidence>
<keyword evidence="10" id="KW-0829">Tyrosine-protein kinase</keyword>
<evidence type="ECO:0000259" key="17">
    <source>
        <dbReference type="PROSITE" id="PS50814"/>
    </source>
</evidence>
<keyword evidence="4 15" id="KW-0732">Signal</keyword>
<dbReference type="GO" id="GO:0005524">
    <property type="term" value="F:ATP binding"/>
    <property type="evidence" value="ECO:0007669"/>
    <property type="project" value="UniProtKB-KW"/>
</dbReference>
<dbReference type="Gene3D" id="2.60.40.2170">
    <property type="entry name" value="Wnt, WIF domain"/>
    <property type="match status" value="1"/>
</dbReference>
<feature type="region of interest" description="Disordered" evidence="14">
    <location>
        <begin position="240"/>
        <end position="259"/>
    </location>
</feature>
<dbReference type="InterPro" id="IPR038677">
    <property type="entry name" value="WIF_sf"/>
</dbReference>
<evidence type="ECO:0000256" key="12">
    <source>
        <dbReference type="ARBA" id="ARBA00023180"/>
    </source>
</evidence>
<dbReference type="GO" id="GO:0007409">
    <property type="term" value="P:axonogenesis"/>
    <property type="evidence" value="ECO:0007669"/>
    <property type="project" value="TreeGrafter"/>
</dbReference>
<dbReference type="PRINTS" id="PR00109">
    <property type="entry name" value="TYRKINASE"/>
</dbReference>
<keyword evidence="2" id="KW-0808">Transferase</keyword>
<proteinExistence type="predicted"/>
<evidence type="ECO:0000256" key="14">
    <source>
        <dbReference type="SAM" id="MobiDB-lite"/>
    </source>
</evidence>
<protein>
    <recommendedName>
        <fullName evidence="20">Tyrosine-protein kinase RYK</fullName>
    </recommendedName>
</protein>
<dbReference type="Pfam" id="PF02019">
    <property type="entry name" value="WIF"/>
    <property type="match status" value="1"/>
</dbReference>
<feature type="compositionally biased region" description="Polar residues" evidence="14">
    <location>
        <begin position="796"/>
        <end position="832"/>
    </location>
</feature>
<dbReference type="FunFam" id="1.10.510.10:FF:001512">
    <property type="entry name" value="Receptor tyrosine-protein kinase erbB-2"/>
    <property type="match status" value="1"/>
</dbReference>
<evidence type="ECO:0000256" key="13">
    <source>
        <dbReference type="ARBA" id="ARBA00051243"/>
    </source>
</evidence>
<dbReference type="RefSeq" id="XP_022649628.1">
    <property type="nucleotide sequence ID" value="XM_022793893.1"/>
</dbReference>
<sequence>MVRWRLQSLAKMLWVNLLLFELCYSNAITAVSKKHPTKTSENPIVLELKPPPNGPKKTQIIHGLHRSSQSRNERPFSFDLFLEKEESKRLLGIDVNLFYVRDGVTNEYALRFPVPVPGNMSELEFSWKNLRPQHQTLNYKIEIQLDNPHAMFQPTLNIPSKGVVPDHAESFVVRLHCTGRSNAEVRVTILVDISRANEAKLGDKDDVKEASQQIKLQRKKVCLQDEKSVTTTARAVIDGIDGEVEASDEDEGDEEELEENSVILVGDSASDKEASRRKKNSANSVTMISDEALAPGNDWGNAWGANGWPVLLVAGAGAVATGAALASLLATAVCFMRNQKNKRQNASTTLTSSSKPAGQQVIQAAAEKYCREWVAASTLNGSIYGHGIGQGTEVTSMLTTATPSMHIDRTLNHRLIRLGSPVASTIASYSSFRKARHLEVPPSPAPPPTMGGLNQLTLKCMGTLNSSAGQYSTIQDLSRSRSSLLSEQLAELAIDMRYLSLVKLLSEGSFGRVYHAVLNDPSCPPQEAPSQAHSVLVKTVTNQATSEQVEQFMQEGMMLFGMNHANVMQVVGTCLDLASQPALIYPAMGEGNLKQFLRQNALLQTDCGKNRISPQDLVDMGVQVAEGLMYLHRRFFLHKDVATRNCMLDERLHVKLGDNSLSRDLFPDDYHCLGDGEHRPVAWLAIESLQNREFTPASDLWMFGVTIWELLTLGQQPFPDVDPADMGVHLRSGHRLPQPSNAPDEMYSLMCRCWCLCPGDRVTLQQATRTLADFHLRFDSSSSGDSRDEVTGSREALTSSRRPNQQHSLQPHMQNLSARQATSTVGSTSSFKPNAAPAVYRDDEVIYANDVLP</sequence>
<evidence type="ECO:0000256" key="3">
    <source>
        <dbReference type="ARBA" id="ARBA00022692"/>
    </source>
</evidence>
<dbReference type="InterPro" id="IPR008266">
    <property type="entry name" value="Tyr_kinase_AS"/>
</dbReference>
<evidence type="ECO:0000259" key="16">
    <source>
        <dbReference type="PROSITE" id="PS50011"/>
    </source>
</evidence>
<dbReference type="InterPro" id="IPR001245">
    <property type="entry name" value="Ser-Thr/Tyr_kinase_cat_dom"/>
</dbReference>
<dbReference type="InterPro" id="IPR000719">
    <property type="entry name" value="Prot_kinase_dom"/>
</dbReference>
<feature type="region of interest" description="Disordered" evidence="14">
    <location>
        <begin position="778"/>
        <end position="834"/>
    </location>
</feature>
<dbReference type="PANTHER" id="PTHR24416">
    <property type="entry name" value="TYROSINE-PROTEIN KINASE RECEPTOR"/>
    <property type="match status" value="1"/>
</dbReference>
<feature type="chain" id="PRO_5029895268" description="Tyrosine-protein kinase RYK" evidence="15">
    <location>
        <begin position="26"/>
        <end position="853"/>
    </location>
</feature>
<evidence type="ECO:0000256" key="2">
    <source>
        <dbReference type="ARBA" id="ARBA00022679"/>
    </source>
</evidence>
<reference evidence="18" key="1">
    <citation type="submission" date="2021-01" db="UniProtKB">
        <authorList>
            <consortium name="EnsemblMetazoa"/>
        </authorList>
    </citation>
    <scope>IDENTIFICATION</scope>
</reference>
<dbReference type="PROSITE" id="PS50814">
    <property type="entry name" value="WIF"/>
    <property type="match status" value="1"/>
</dbReference>
<dbReference type="AlphaFoldDB" id="A0A7M7JQG6"/>
<evidence type="ECO:0000313" key="18">
    <source>
        <dbReference type="EnsemblMetazoa" id="XP_022649628"/>
    </source>
</evidence>
<keyword evidence="7" id="KW-0067">ATP-binding</keyword>
<dbReference type="PROSITE" id="PS50011">
    <property type="entry name" value="PROTEIN_KINASE_DOM"/>
    <property type="match status" value="1"/>
</dbReference>
<name>A0A7M7JQG6_VARDE</name>
<keyword evidence="9" id="KW-0472">Membrane</keyword>
<dbReference type="PANTHER" id="PTHR24416:SF349">
    <property type="entry name" value="TYROSINE-PROTEIN KINASE RYK"/>
    <property type="match status" value="1"/>
</dbReference>
<feature type="signal peptide" evidence="15">
    <location>
        <begin position="1"/>
        <end position="25"/>
    </location>
</feature>
<feature type="domain" description="Protein kinase" evidence="16">
    <location>
        <begin position="499"/>
        <end position="778"/>
    </location>
</feature>